<accession>A0A0A8WYM0</accession>
<dbReference type="InterPro" id="IPR036249">
    <property type="entry name" value="Thioredoxin-like_sf"/>
</dbReference>
<dbReference type="Pfam" id="PF11009">
    <property type="entry name" value="BrxC"/>
    <property type="match status" value="1"/>
</dbReference>
<dbReference type="AlphaFoldDB" id="A0A0A8WYM0"/>
<dbReference type="SUPFAM" id="SSF52833">
    <property type="entry name" value="Thioredoxin-like"/>
    <property type="match status" value="1"/>
</dbReference>
<organism evidence="1 2">
    <name type="scientific">Mesobacillus selenatarsenatis (strain DSM 18680 / JCM 14380 / FERM P-15431 / SF-1)</name>
    <dbReference type="NCBI Taxonomy" id="1321606"/>
    <lineage>
        <taxon>Bacteria</taxon>
        <taxon>Bacillati</taxon>
        <taxon>Bacillota</taxon>
        <taxon>Bacilli</taxon>
        <taxon>Bacillales</taxon>
        <taxon>Bacillaceae</taxon>
        <taxon>Mesobacillus</taxon>
    </lineage>
</organism>
<dbReference type="RefSeq" id="WP_041964677.1">
    <property type="nucleotide sequence ID" value="NZ_BASE01000018.1"/>
</dbReference>
<name>A0A0A8WYM0_MESS1</name>
<dbReference type="NCBIfam" id="TIGR04019">
    <property type="entry name" value="B_thiol_YtxJ"/>
    <property type="match status" value="1"/>
</dbReference>
<dbReference type="Proteomes" id="UP000031014">
    <property type="component" value="Unassembled WGS sequence"/>
</dbReference>
<dbReference type="InterPro" id="IPR022551">
    <property type="entry name" value="BrxC"/>
</dbReference>
<dbReference type="STRING" id="1321606.SAMD00020551_0893"/>
<dbReference type="Gene3D" id="3.40.30.10">
    <property type="entry name" value="Glutaredoxin"/>
    <property type="match status" value="1"/>
</dbReference>
<reference evidence="1 2" key="1">
    <citation type="submission" date="2013-06" db="EMBL/GenBank/DDBJ databases">
        <title>Whole genome shotgun sequence of Bacillus selenatarsenatis SF-1.</title>
        <authorList>
            <person name="Kuroda M."/>
            <person name="Sei K."/>
            <person name="Yamashita M."/>
            <person name="Ike M."/>
        </authorList>
    </citation>
    <scope>NUCLEOTIDE SEQUENCE [LARGE SCALE GENOMIC DNA]</scope>
    <source>
        <strain evidence="1 2">SF-1</strain>
    </source>
</reference>
<dbReference type="EMBL" id="BASE01000018">
    <property type="protein sequence ID" value="GAM12758.1"/>
    <property type="molecule type" value="Genomic_DNA"/>
</dbReference>
<dbReference type="OrthoDB" id="677051at2"/>
<sequence length="109" mass="12285">MEKIDSIEQFDTLVDSGETFFMLKHSTTCPISSAGYDEFAKFENAGNDNLYYLTVQDSRDLSNHIAEKFHVKHESPQAILFVNSDVAWHASHFKITAKSLAGAKEENVK</sequence>
<evidence type="ECO:0000313" key="2">
    <source>
        <dbReference type="Proteomes" id="UP000031014"/>
    </source>
</evidence>
<gene>
    <name evidence="1" type="ORF">SAMD00020551_0893</name>
</gene>
<protein>
    <submittedName>
        <fullName evidence="1">General stress protein</fullName>
    </submittedName>
</protein>
<keyword evidence="2" id="KW-1185">Reference proteome</keyword>
<evidence type="ECO:0000313" key="1">
    <source>
        <dbReference type="EMBL" id="GAM12758.1"/>
    </source>
</evidence>
<comment type="caution">
    <text evidence="1">The sequence shown here is derived from an EMBL/GenBank/DDBJ whole genome shotgun (WGS) entry which is preliminary data.</text>
</comment>
<proteinExistence type="predicted"/>